<protein>
    <submittedName>
        <fullName evidence="10">Tripartite ATP-independent transporter DctM subunit</fullName>
    </submittedName>
</protein>
<name>A0A497X4F5_9RHOB</name>
<feature type="transmembrane region" description="Helical" evidence="8">
    <location>
        <begin position="143"/>
        <end position="166"/>
    </location>
</feature>
<evidence type="ECO:0000313" key="10">
    <source>
        <dbReference type="EMBL" id="RLJ60097.1"/>
    </source>
</evidence>
<evidence type="ECO:0000259" key="9">
    <source>
        <dbReference type="Pfam" id="PF06808"/>
    </source>
</evidence>
<feature type="transmembrane region" description="Helical" evidence="8">
    <location>
        <begin position="346"/>
        <end position="362"/>
    </location>
</feature>
<evidence type="ECO:0000256" key="4">
    <source>
        <dbReference type="ARBA" id="ARBA00022692"/>
    </source>
</evidence>
<dbReference type="PANTHER" id="PTHR33362:SF7">
    <property type="entry name" value="SLL1103 PROTEIN"/>
    <property type="match status" value="1"/>
</dbReference>
<evidence type="ECO:0000313" key="11">
    <source>
        <dbReference type="Proteomes" id="UP000269157"/>
    </source>
</evidence>
<feature type="transmembrane region" description="Helical" evidence="8">
    <location>
        <begin position="227"/>
        <end position="250"/>
    </location>
</feature>
<evidence type="ECO:0000256" key="7">
    <source>
        <dbReference type="RuleBase" id="RU369079"/>
    </source>
</evidence>
<feature type="transmembrane region" description="Helical" evidence="8">
    <location>
        <begin position="7"/>
        <end position="24"/>
    </location>
</feature>
<feature type="transmembrane region" description="Helical" evidence="8">
    <location>
        <begin position="318"/>
        <end position="339"/>
    </location>
</feature>
<comment type="function">
    <text evidence="7">Part of the tripartite ATP-independent periplasmic (TRAP) transport system.</text>
</comment>
<dbReference type="InterPro" id="IPR010656">
    <property type="entry name" value="DctM"/>
</dbReference>
<feature type="domain" description="TRAP C4-dicarboxylate transport system permease DctM subunit" evidence="9">
    <location>
        <begin position="14"/>
        <end position="431"/>
    </location>
</feature>
<evidence type="ECO:0000256" key="3">
    <source>
        <dbReference type="ARBA" id="ARBA00022519"/>
    </source>
</evidence>
<dbReference type="Pfam" id="PF06808">
    <property type="entry name" value="DctM"/>
    <property type="match status" value="1"/>
</dbReference>
<feature type="transmembrane region" description="Helical" evidence="8">
    <location>
        <begin position="407"/>
        <end position="432"/>
    </location>
</feature>
<keyword evidence="3 7" id="KW-0997">Cell inner membrane</keyword>
<feature type="transmembrane region" description="Helical" evidence="8">
    <location>
        <begin position="63"/>
        <end position="82"/>
    </location>
</feature>
<comment type="subcellular location">
    <subcellularLocation>
        <location evidence="1 7">Cell inner membrane</location>
        <topology evidence="1 7">Multi-pass membrane protein</topology>
    </subcellularLocation>
</comment>
<dbReference type="AlphaFoldDB" id="A0A497X4F5"/>
<dbReference type="Proteomes" id="UP000269157">
    <property type="component" value="Unassembled WGS sequence"/>
</dbReference>
<comment type="caution">
    <text evidence="10">The sequence shown here is derived from an EMBL/GenBank/DDBJ whole genome shotgun (WGS) entry which is preliminary data.</text>
</comment>
<evidence type="ECO:0000256" key="5">
    <source>
        <dbReference type="ARBA" id="ARBA00022989"/>
    </source>
</evidence>
<dbReference type="OrthoDB" id="4250245at2"/>
<reference evidence="10 11" key="1">
    <citation type="submission" date="2018-10" db="EMBL/GenBank/DDBJ databases">
        <title>Genomic Encyclopedia of Archaeal and Bacterial Type Strains, Phase II (KMG-II): from individual species to whole genera.</title>
        <authorList>
            <person name="Goeker M."/>
        </authorList>
    </citation>
    <scope>NUCLEOTIDE SEQUENCE [LARGE SCALE GENOMIC DNA]</scope>
    <source>
        <strain evidence="10 11">DSM 29466</strain>
    </source>
</reference>
<evidence type="ECO:0000256" key="2">
    <source>
        <dbReference type="ARBA" id="ARBA00022475"/>
    </source>
</evidence>
<dbReference type="InterPro" id="IPR004681">
    <property type="entry name" value="TRAP_DctM"/>
</dbReference>
<evidence type="ECO:0000256" key="1">
    <source>
        <dbReference type="ARBA" id="ARBA00004429"/>
    </source>
</evidence>
<dbReference type="EMBL" id="RCCE01000001">
    <property type="protein sequence ID" value="RLJ60097.1"/>
    <property type="molecule type" value="Genomic_DNA"/>
</dbReference>
<keyword evidence="2" id="KW-1003">Cell membrane</keyword>
<feature type="transmembrane region" description="Helical" evidence="8">
    <location>
        <begin position="178"/>
        <end position="198"/>
    </location>
</feature>
<keyword evidence="6 8" id="KW-0472">Membrane</keyword>
<keyword evidence="5 8" id="KW-1133">Transmembrane helix</keyword>
<organism evidence="10 11">
    <name type="scientific">Litoreibacter meonggei</name>
    <dbReference type="NCBI Taxonomy" id="1049199"/>
    <lineage>
        <taxon>Bacteria</taxon>
        <taxon>Pseudomonadati</taxon>
        <taxon>Pseudomonadota</taxon>
        <taxon>Alphaproteobacteria</taxon>
        <taxon>Rhodobacterales</taxon>
        <taxon>Roseobacteraceae</taxon>
        <taxon>Litoreibacter</taxon>
    </lineage>
</organism>
<feature type="transmembrane region" description="Helical" evidence="8">
    <location>
        <begin position="102"/>
        <end position="131"/>
    </location>
</feature>
<dbReference type="RefSeq" id="WP_121021009.1">
    <property type="nucleotide sequence ID" value="NZ_RCCE01000001.1"/>
</dbReference>
<proteinExistence type="predicted"/>
<sequence length="442" mass="47878">MEFSNEIIGLFMIGAMLFAIFIGFPISFTLIFLGVVFGAWGFGVKLTIFLMTLQFYNSMMEQTLAAVPLFVFMGFMMEKAGLMERLFAAIQMMLARMKGSLYIAVLFVSVVFGAATGIVGASVTILGIMAAKTMNRSGYDVRLAAGTITAGGTLGILIPPSIMLVVMGPVLEIPVTDLFAAAIIPGVMMAALYVLYAVGRCWINPKLGPPLPEEMIEPDKGKIFKELLLGFVPPTILIAFALGSILFGLATPTEGAGMGAFGSILLAIGYRKFSIGGFYDALIKTLEISVLILFLVAASNFFGAVFSRLGTPTMITELLLNLDVSTSMVVILILALVFVLGWPLEWVPIVLIILPILAPVLLELEVDMLWFAILVAVCLQTAWLSPPVALSAYFLKGVVPEWDLKDIYLGMMQFMVIQLIGLAMVFAFPAIATWLPVYMYSN</sequence>
<dbReference type="GO" id="GO:0005886">
    <property type="term" value="C:plasma membrane"/>
    <property type="evidence" value="ECO:0007669"/>
    <property type="project" value="UniProtKB-SubCell"/>
</dbReference>
<evidence type="ECO:0000256" key="6">
    <source>
        <dbReference type="ARBA" id="ARBA00023136"/>
    </source>
</evidence>
<accession>A0A497X4F5</accession>
<gene>
    <name evidence="10" type="ORF">BCF46_0291</name>
</gene>
<feature type="transmembrane region" description="Helical" evidence="8">
    <location>
        <begin position="285"/>
        <end position="306"/>
    </location>
</feature>
<keyword evidence="7" id="KW-0813">Transport</keyword>
<keyword evidence="11" id="KW-1185">Reference proteome</keyword>
<evidence type="ECO:0000256" key="8">
    <source>
        <dbReference type="SAM" id="Phobius"/>
    </source>
</evidence>
<dbReference type="PANTHER" id="PTHR33362">
    <property type="entry name" value="SIALIC ACID TRAP TRANSPORTER PERMEASE PROTEIN SIAT-RELATED"/>
    <property type="match status" value="1"/>
</dbReference>
<keyword evidence="4 8" id="KW-0812">Transmembrane</keyword>
<feature type="transmembrane region" description="Helical" evidence="8">
    <location>
        <begin position="368"/>
        <end position="395"/>
    </location>
</feature>
<feature type="transmembrane region" description="Helical" evidence="8">
    <location>
        <begin position="30"/>
        <end position="51"/>
    </location>
</feature>
<dbReference type="GO" id="GO:0022857">
    <property type="term" value="F:transmembrane transporter activity"/>
    <property type="evidence" value="ECO:0007669"/>
    <property type="project" value="UniProtKB-UniRule"/>
</dbReference>